<dbReference type="PROSITE" id="PS51755">
    <property type="entry name" value="OMPR_PHOB"/>
    <property type="match status" value="1"/>
</dbReference>
<evidence type="ECO:0000259" key="8">
    <source>
        <dbReference type="PROSITE" id="PS50110"/>
    </source>
</evidence>
<dbReference type="PANTHER" id="PTHR48111">
    <property type="entry name" value="REGULATOR OF RPOS"/>
    <property type="match status" value="1"/>
</dbReference>
<organism evidence="10">
    <name type="scientific">Pseudoalteromonas luteoviolacea</name>
    <dbReference type="NCBI Taxonomy" id="43657"/>
    <lineage>
        <taxon>Bacteria</taxon>
        <taxon>Pseudomonadati</taxon>
        <taxon>Pseudomonadota</taxon>
        <taxon>Gammaproteobacteria</taxon>
        <taxon>Alteromonadales</taxon>
        <taxon>Pseudoalteromonadaceae</taxon>
        <taxon>Pseudoalteromonas</taxon>
    </lineage>
</organism>
<dbReference type="AlphaFoldDB" id="A0A023Q060"/>
<dbReference type="GO" id="GO:0006355">
    <property type="term" value="P:regulation of DNA-templated transcription"/>
    <property type="evidence" value="ECO:0007669"/>
    <property type="project" value="InterPro"/>
</dbReference>
<feature type="domain" description="OmpR/PhoB-type" evidence="9">
    <location>
        <begin position="127"/>
        <end position="224"/>
    </location>
</feature>
<dbReference type="PROSITE" id="PS50110">
    <property type="entry name" value="RESPONSE_REGULATORY"/>
    <property type="match status" value="1"/>
</dbReference>
<evidence type="ECO:0000256" key="1">
    <source>
        <dbReference type="ARBA" id="ARBA00022553"/>
    </source>
</evidence>
<dbReference type="Pfam" id="PF00486">
    <property type="entry name" value="Trans_reg_C"/>
    <property type="match status" value="1"/>
</dbReference>
<dbReference type="Gene3D" id="3.40.50.2300">
    <property type="match status" value="1"/>
</dbReference>
<evidence type="ECO:0000256" key="6">
    <source>
        <dbReference type="PROSITE-ProRule" id="PRU00169"/>
    </source>
</evidence>
<proteinExistence type="predicted"/>
<dbReference type="SMART" id="SM00448">
    <property type="entry name" value="REC"/>
    <property type="match status" value="1"/>
</dbReference>
<dbReference type="GO" id="GO:0032993">
    <property type="term" value="C:protein-DNA complex"/>
    <property type="evidence" value="ECO:0007669"/>
    <property type="project" value="TreeGrafter"/>
</dbReference>
<protein>
    <submittedName>
        <fullName evidence="10 11">Transcriptional regulator</fullName>
    </submittedName>
</protein>
<feature type="modified residue" description="4-aspartylphosphate" evidence="6">
    <location>
        <position position="55"/>
    </location>
</feature>
<dbReference type="GO" id="GO:0005829">
    <property type="term" value="C:cytosol"/>
    <property type="evidence" value="ECO:0007669"/>
    <property type="project" value="TreeGrafter"/>
</dbReference>
<dbReference type="GO" id="GO:0000976">
    <property type="term" value="F:transcription cis-regulatory region binding"/>
    <property type="evidence" value="ECO:0007669"/>
    <property type="project" value="TreeGrafter"/>
</dbReference>
<feature type="DNA-binding region" description="OmpR/PhoB-type" evidence="7">
    <location>
        <begin position="127"/>
        <end position="224"/>
    </location>
</feature>
<dbReference type="SUPFAM" id="SSF52172">
    <property type="entry name" value="CheY-like"/>
    <property type="match status" value="1"/>
</dbReference>
<accession>A0A023Q060</accession>
<dbReference type="InterPro" id="IPR039420">
    <property type="entry name" value="WalR-like"/>
</dbReference>
<sequence length="227" mass="25312">MLVLLVEDDTSLAAQLIDFLQCEGIEVDYAMSVASAKEIAVQTNLYSRYDAVILDMDLPDGSGLNLLSEDILGQGVPVLFCTAATALEDKLAAFSAGALDYITKPFALPELVVRLKILAQKQPKKADVMFELDSLCIDFSMKIARRGERILVLSPQQWQLLSLLAKHSPTPVNKDQILIHIWPDQDVNNNMYKSLLTRLRRNITKYDEPELIHTIKSQGVVLRCING</sequence>
<evidence type="ECO:0000313" key="10">
    <source>
        <dbReference type="EMBL" id="AHX39888.1"/>
    </source>
</evidence>
<evidence type="ECO:0000313" key="11">
    <source>
        <dbReference type="EMBL" id="KID56074.1"/>
    </source>
</evidence>
<evidence type="ECO:0000256" key="5">
    <source>
        <dbReference type="ARBA" id="ARBA00023163"/>
    </source>
</evidence>
<dbReference type="RefSeq" id="WP_039610647.1">
    <property type="nucleotide sequence ID" value="NZ_JWIC01000007.1"/>
</dbReference>
<evidence type="ECO:0000256" key="7">
    <source>
        <dbReference type="PROSITE-ProRule" id="PRU01091"/>
    </source>
</evidence>
<keyword evidence="1 6" id="KW-0597">Phosphoprotein</keyword>
<dbReference type="InterPro" id="IPR001867">
    <property type="entry name" value="OmpR/PhoB-type_DNA-bd"/>
</dbReference>
<feature type="domain" description="Response regulatory" evidence="8">
    <location>
        <begin position="2"/>
        <end position="119"/>
    </location>
</feature>
<keyword evidence="4 7" id="KW-0238">DNA-binding</keyword>
<dbReference type="EMBL" id="JWIC01000007">
    <property type="protein sequence ID" value="KID56074.1"/>
    <property type="molecule type" value="Genomic_DNA"/>
</dbReference>
<dbReference type="InterPro" id="IPR011006">
    <property type="entry name" value="CheY-like_superfamily"/>
</dbReference>
<dbReference type="Gene3D" id="1.10.10.10">
    <property type="entry name" value="Winged helix-like DNA-binding domain superfamily/Winged helix DNA-binding domain"/>
    <property type="match status" value="1"/>
</dbReference>
<keyword evidence="2" id="KW-0902">Two-component regulatory system</keyword>
<dbReference type="PANTHER" id="PTHR48111:SF22">
    <property type="entry name" value="REGULATOR OF RPOS"/>
    <property type="match status" value="1"/>
</dbReference>
<keyword evidence="5" id="KW-0804">Transcription</keyword>
<dbReference type="GO" id="GO:0000156">
    <property type="term" value="F:phosphorelay response regulator activity"/>
    <property type="evidence" value="ECO:0007669"/>
    <property type="project" value="TreeGrafter"/>
</dbReference>
<evidence type="ECO:0000259" key="9">
    <source>
        <dbReference type="PROSITE" id="PS51755"/>
    </source>
</evidence>
<dbReference type="Proteomes" id="UP000031327">
    <property type="component" value="Unassembled WGS sequence"/>
</dbReference>
<reference evidence="10" key="1">
    <citation type="journal article" date="2014" name="Science">
        <title>Marine tubeworm metamorphosis induced by arrays of bacterial phage tail-like structures.</title>
        <authorList>
            <person name="Shikuma N.J."/>
            <person name="Pilhofer M."/>
            <person name="Weiss G.L."/>
            <person name="Hadfield M.G."/>
            <person name="Jensen G.J."/>
            <person name="Newman D.K."/>
        </authorList>
    </citation>
    <scope>NUCLEOTIDE SEQUENCE</scope>
    <source>
        <strain evidence="10">HI1</strain>
    </source>
</reference>
<evidence type="ECO:0000256" key="3">
    <source>
        <dbReference type="ARBA" id="ARBA00023015"/>
    </source>
</evidence>
<dbReference type="EMBL" id="KF724688">
    <property type="protein sequence ID" value="AHX39888.1"/>
    <property type="molecule type" value="Genomic_DNA"/>
</dbReference>
<name>A0A023Q060_9GAMM</name>
<dbReference type="OrthoDB" id="9802426at2"/>
<reference evidence="11 12" key="2">
    <citation type="submission" date="2014-12" db="EMBL/GenBank/DDBJ databases">
        <title>Draft Genome Sequence of Pseudoalteromonas luteoviolacea HI1.</title>
        <authorList>
            <person name="Asahina A.Y."/>
            <person name="Hadfield M.G."/>
        </authorList>
    </citation>
    <scope>NUCLEOTIDE SEQUENCE [LARGE SCALE GENOMIC DNA]</scope>
    <source>
        <strain evidence="11 12">HI1</strain>
    </source>
</reference>
<dbReference type="InterPro" id="IPR036388">
    <property type="entry name" value="WH-like_DNA-bd_sf"/>
</dbReference>
<evidence type="ECO:0000256" key="4">
    <source>
        <dbReference type="ARBA" id="ARBA00023125"/>
    </source>
</evidence>
<dbReference type="Pfam" id="PF00072">
    <property type="entry name" value="Response_reg"/>
    <property type="match status" value="1"/>
</dbReference>
<dbReference type="CDD" id="cd00383">
    <property type="entry name" value="trans_reg_C"/>
    <property type="match status" value="1"/>
</dbReference>
<evidence type="ECO:0000256" key="2">
    <source>
        <dbReference type="ARBA" id="ARBA00023012"/>
    </source>
</evidence>
<keyword evidence="3" id="KW-0805">Transcription regulation</keyword>
<dbReference type="SMART" id="SM00862">
    <property type="entry name" value="Trans_reg_C"/>
    <property type="match status" value="1"/>
</dbReference>
<gene>
    <name evidence="11" type="ORF">JF50_17395</name>
</gene>
<dbReference type="InterPro" id="IPR001789">
    <property type="entry name" value="Sig_transdc_resp-reg_receiver"/>
</dbReference>
<evidence type="ECO:0000313" key="12">
    <source>
        <dbReference type="Proteomes" id="UP000031327"/>
    </source>
</evidence>